<name>A0A1A5X1C1_9BURK</name>
<accession>A0A1A5X1C1</accession>
<dbReference type="EMBL" id="FNZM01000001">
    <property type="protein sequence ID" value="SEI80998.1"/>
    <property type="molecule type" value="Genomic_DNA"/>
</dbReference>
<reference evidence="2 3" key="1">
    <citation type="submission" date="2016-10" db="EMBL/GenBank/DDBJ databases">
        <authorList>
            <person name="Varghese N."/>
            <person name="Submissions S."/>
        </authorList>
    </citation>
    <scope>NUCLEOTIDE SEQUENCE [LARGE SCALE GENOMIC DNA]</scope>
    <source>
        <strain evidence="2 3">LMG 22274</strain>
    </source>
</reference>
<proteinExistence type="predicted"/>
<organism evidence="2 3">
    <name type="scientific">Paraburkholderia tropica</name>
    <dbReference type="NCBI Taxonomy" id="92647"/>
    <lineage>
        <taxon>Bacteria</taxon>
        <taxon>Pseudomonadati</taxon>
        <taxon>Pseudomonadota</taxon>
        <taxon>Betaproteobacteria</taxon>
        <taxon>Burkholderiales</taxon>
        <taxon>Burkholderiaceae</taxon>
        <taxon>Paraburkholderia</taxon>
    </lineage>
</organism>
<evidence type="ECO:0000313" key="3">
    <source>
        <dbReference type="Proteomes" id="UP000183529"/>
    </source>
</evidence>
<feature type="compositionally biased region" description="Low complexity" evidence="1">
    <location>
        <begin position="77"/>
        <end position="89"/>
    </location>
</feature>
<evidence type="ECO:0000313" key="2">
    <source>
        <dbReference type="EMBL" id="SEI80998.1"/>
    </source>
</evidence>
<dbReference type="Proteomes" id="UP000183529">
    <property type="component" value="Unassembled WGS sequence"/>
</dbReference>
<evidence type="ECO:0000256" key="1">
    <source>
        <dbReference type="SAM" id="MobiDB-lite"/>
    </source>
</evidence>
<comment type="caution">
    <text evidence="2">The sequence shown here is derived from an EMBL/GenBank/DDBJ whole genome shotgun (WGS) entry which is preliminary data.</text>
</comment>
<dbReference type="GeneID" id="61305172"/>
<feature type="region of interest" description="Disordered" evidence="1">
    <location>
        <begin position="65"/>
        <end position="89"/>
    </location>
</feature>
<dbReference type="AlphaFoldDB" id="A0A1A5X1C1"/>
<gene>
    <name evidence="2" type="ORF">SAMN05216550_10154</name>
</gene>
<dbReference type="RefSeq" id="WP_065065307.1">
    <property type="nucleotide sequence ID" value="NZ_CADFGN010000005.1"/>
</dbReference>
<protein>
    <submittedName>
        <fullName evidence="2">Uncharacterized protein</fullName>
    </submittedName>
</protein>
<sequence length="89" mass="9704">MNFRVKSEEAVLAEVLRAMREGERYHSHQEAALTGNSTSSVRTVLRLALARREVEQHTQALRGGTNIYSLRTPEPDGGALLLSSGSGPN</sequence>